<proteinExistence type="predicted"/>
<protein>
    <recommendedName>
        <fullName evidence="3">SPOR domain-containing protein</fullName>
    </recommendedName>
</protein>
<dbReference type="EMBL" id="PYMH01000005">
    <property type="protein sequence ID" value="PSU33711.1"/>
    <property type="molecule type" value="Genomic_DNA"/>
</dbReference>
<evidence type="ECO:0008006" key="3">
    <source>
        <dbReference type="Google" id="ProtNLM"/>
    </source>
</evidence>
<name>A0A2T3IYP3_9GAMM</name>
<keyword evidence="2" id="KW-1185">Reference proteome</keyword>
<evidence type="ECO:0000313" key="2">
    <source>
        <dbReference type="Proteomes" id="UP000241222"/>
    </source>
</evidence>
<gene>
    <name evidence="1" type="ORF">C9I99_13175</name>
</gene>
<dbReference type="AlphaFoldDB" id="A0A2T3IYP3"/>
<dbReference type="Proteomes" id="UP000241222">
    <property type="component" value="Unassembled WGS sequence"/>
</dbReference>
<sequence>MLTGCIQLDPYQKYHTALNSDQCVPDINTTYTETVYEPALSENTAEYTISESGFGTDNDDIAFDDTASRPAVEVTAINAIPEMTSEDILPISVELEERQFYALETTSSNYSDVQISTGKISSTLGREEALYVQVFATLDEDNAKNVLRDVRSFFPEQTSVIRSAGIYRILIGPLEKDETTFVVNEINKQSDYSTAFVLSHFIDISDDEI</sequence>
<reference evidence="1 2" key="1">
    <citation type="submission" date="2018-03" db="EMBL/GenBank/DDBJ databases">
        <title>Whole genome sequencing of Histamine producing bacteria.</title>
        <authorList>
            <person name="Butler K."/>
        </authorList>
    </citation>
    <scope>NUCLEOTIDE SEQUENCE [LARGE SCALE GENOMIC DNA]</scope>
    <source>
        <strain evidence="1 2">JCM 13586</strain>
    </source>
</reference>
<accession>A0A2T3IYP3</accession>
<evidence type="ECO:0000313" key="1">
    <source>
        <dbReference type="EMBL" id="PSU33711.1"/>
    </source>
</evidence>
<organism evidence="1 2">
    <name type="scientific">Photobacterium lutimaris</name>
    <dbReference type="NCBI Taxonomy" id="388278"/>
    <lineage>
        <taxon>Bacteria</taxon>
        <taxon>Pseudomonadati</taxon>
        <taxon>Pseudomonadota</taxon>
        <taxon>Gammaproteobacteria</taxon>
        <taxon>Vibrionales</taxon>
        <taxon>Vibrionaceae</taxon>
        <taxon>Photobacterium</taxon>
    </lineage>
</organism>
<comment type="caution">
    <text evidence="1">The sequence shown here is derived from an EMBL/GenBank/DDBJ whole genome shotgun (WGS) entry which is preliminary data.</text>
</comment>